<dbReference type="RefSeq" id="WP_091358305.1">
    <property type="nucleotide sequence ID" value="NZ_AP025284.1"/>
</dbReference>
<protein>
    <recommendedName>
        <fullName evidence="3">DUF2750 domain-containing protein</fullName>
    </recommendedName>
</protein>
<dbReference type="InterPro" id="IPR021284">
    <property type="entry name" value="DUF2750"/>
</dbReference>
<evidence type="ECO:0000313" key="2">
    <source>
        <dbReference type="Proteomes" id="UP000198749"/>
    </source>
</evidence>
<dbReference type="Proteomes" id="UP000198749">
    <property type="component" value="Unassembled WGS sequence"/>
</dbReference>
<accession>A0A1H9I1P2</accession>
<dbReference type="AlphaFoldDB" id="A0A1H9I1P2"/>
<evidence type="ECO:0000313" key="1">
    <source>
        <dbReference type="EMBL" id="SEQ68551.1"/>
    </source>
</evidence>
<proteinExistence type="predicted"/>
<dbReference type="STRING" id="355243.SAMN03080615_02373"/>
<sequence>MALEQSELDRVAGLDAEQRFDYMIHRVVETGEVWILTDAHGSVMLNTDDEDCVPVWPDLEYAEQWATGEWSDCEAMPITLKQWNHRWTPGLEEDGFAVVVFPLPGSGGEEDGLVVWPEELDMMLTREVKRSRKR</sequence>
<reference evidence="2" key="1">
    <citation type="submission" date="2016-10" db="EMBL/GenBank/DDBJ databases">
        <authorList>
            <person name="Varghese N."/>
            <person name="Submissions S."/>
        </authorList>
    </citation>
    <scope>NUCLEOTIDE SEQUENCE [LARGE SCALE GENOMIC DNA]</scope>
    <source>
        <strain evidence="2">DSM 18887</strain>
    </source>
</reference>
<organism evidence="1 2">
    <name type="scientific">Amphritea atlantica</name>
    <dbReference type="NCBI Taxonomy" id="355243"/>
    <lineage>
        <taxon>Bacteria</taxon>
        <taxon>Pseudomonadati</taxon>
        <taxon>Pseudomonadota</taxon>
        <taxon>Gammaproteobacteria</taxon>
        <taxon>Oceanospirillales</taxon>
        <taxon>Oceanospirillaceae</taxon>
        <taxon>Amphritea</taxon>
    </lineage>
</organism>
<gene>
    <name evidence="1" type="ORF">SAMN03080615_02373</name>
</gene>
<dbReference type="OrthoDB" id="2936081at2"/>
<evidence type="ECO:0008006" key="3">
    <source>
        <dbReference type="Google" id="ProtNLM"/>
    </source>
</evidence>
<name>A0A1H9I1P2_9GAMM</name>
<dbReference type="EMBL" id="FOGB01000006">
    <property type="protein sequence ID" value="SEQ68551.1"/>
    <property type="molecule type" value="Genomic_DNA"/>
</dbReference>
<keyword evidence="2" id="KW-1185">Reference proteome</keyword>
<dbReference type="Pfam" id="PF11042">
    <property type="entry name" value="DUF2750"/>
    <property type="match status" value="1"/>
</dbReference>